<dbReference type="Proteomes" id="UP000058925">
    <property type="component" value="Chromosome"/>
</dbReference>
<protein>
    <submittedName>
        <fullName evidence="1">Uncharacterized protein</fullName>
    </submittedName>
</protein>
<evidence type="ECO:0000313" key="1">
    <source>
        <dbReference type="EMBL" id="ALI37752.1"/>
    </source>
</evidence>
<proteinExistence type="predicted"/>
<accession>A0A654ME44</accession>
<dbReference type="AlphaFoldDB" id="A0A654ME44"/>
<reference evidence="2" key="1">
    <citation type="submission" date="2015-10" db="EMBL/GenBank/DDBJ databases">
        <title>Niche specialization of a soil ammonia-oxidizing archaeon, Candidatus Nitrosocosmicus oleophilus.</title>
        <authorList>
            <person name="Jung M.-Y."/>
            <person name="Rhee S.-K."/>
        </authorList>
    </citation>
    <scope>NUCLEOTIDE SEQUENCE [LARGE SCALE GENOMIC DNA]</scope>
    <source>
        <strain evidence="2">MY3</strain>
    </source>
</reference>
<evidence type="ECO:0000313" key="2">
    <source>
        <dbReference type="Proteomes" id="UP000058925"/>
    </source>
</evidence>
<organism evidence="1 2">
    <name type="scientific">Candidatus Nitrosocosmicus oleophilus</name>
    <dbReference type="NCBI Taxonomy" id="1353260"/>
    <lineage>
        <taxon>Archaea</taxon>
        <taxon>Nitrososphaerota</taxon>
        <taxon>Nitrososphaeria</taxon>
        <taxon>Nitrososphaerales</taxon>
        <taxon>Nitrososphaeraceae</taxon>
        <taxon>Candidatus Nitrosocosmicus</taxon>
    </lineage>
</organism>
<name>A0A654ME44_9ARCH</name>
<dbReference type="EMBL" id="CP012850">
    <property type="protein sequence ID" value="ALI37752.1"/>
    <property type="molecule type" value="Genomic_DNA"/>
</dbReference>
<dbReference type="KEGG" id="taa:NMY3_03570"/>
<gene>
    <name evidence="1" type="ORF">NMY3_03570</name>
</gene>
<keyword evidence="2" id="KW-1185">Reference proteome</keyword>
<sequence>MKEGLKYINLEFKKKFPHEVTVLALNRGYHVKYQQSRQKK</sequence>